<feature type="domain" description="RNase H type-1" evidence="1">
    <location>
        <begin position="7"/>
        <end position="85"/>
    </location>
</feature>
<accession>A0ABQ7VB61</accession>
<organism evidence="2 3">
    <name type="scientific">Solanum tuberosum</name>
    <name type="common">Potato</name>
    <dbReference type="NCBI Taxonomy" id="4113"/>
    <lineage>
        <taxon>Eukaryota</taxon>
        <taxon>Viridiplantae</taxon>
        <taxon>Streptophyta</taxon>
        <taxon>Embryophyta</taxon>
        <taxon>Tracheophyta</taxon>
        <taxon>Spermatophyta</taxon>
        <taxon>Magnoliopsida</taxon>
        <taxon>eudicotyledons</taxon>
        <taxon>Gunneridae</taxon>
        <taxon>Pentapetalae</taxon>
        <taxon>asterids</taxon>
        <taxon>lamiids</taxon>
        <taxon>Solanales</taxon>
        <taxon>Solanaceae</taxon>
        <taxon>Solanoideae</taxon>
        <taxon>Solaneae</taxon>
        <taxon>Solanum</taxon>
    </lineage>
</organism>
<gene>
    <name evidence="2" type="ORF">KY290_017400</name>
</gene>
<sequence>MGDINVQDDVTAELEALTHELNRCKKGEPHVEQLIVESDNVMLVQYVNGRPEPNEITMQRLKKISNLLKCITCAVYHVTEEANKAIIDYVLTDGQLCFGFKGIASLLWVVEVCVIGNLAGSYILERLEESISW</sequence>
<keyword evidence="3" id="KW-1185">Reference proteome</keyword>
<name>A0ABQ7VB61_SOLTU</name>
<comment type="caution">
    <text evidence="2">The sequence shown here is derived from an EMBL/GenBank/DDBJ whole genome shotgun (WGS) entry which is preliminary data.</text>
</comment>
<dbReference type="InterPro" id="IPR002156">
    <property type="entry name" value="RNaseH_domain"/>
</dbReference>
<protein>
    <recommendedName>
        <fullName evidence="1">RNase H type-1 domain-containing protein</fullName>
    </recommendedName>
</protein>
<evidence type="ECO:0000313" key="2">
    <source>
        <dbReference type="EMBL" id="KAH0761327.1"/>
    </source>
</evidence>
<evidence type="ECO:0000259" key="1">
    <source>
        <dbReference type="Pfam" id="PF13456"/>
    </source>
</evidence>
<dbReference type="Proteomes" id="UP000826656">
    <property type="component" value="Unassembled WGS sequence"/>
</dbReference>
<dbReference type="InterPro" id="IPR036397">
    <property type="entry name" value="RNaseH_sf"/>
</dbReference>
<reference evidence="2 3" key="1">
    <citation type="journal article" date="2021" name="bioRxiv">
        <title>Chromosome-scale and haplotype-resolved genome assembly of a tetraploid potato cultivar.</title>
        <authorList>
            <person name="Sun H."/>
            <person name="Jiao W.-B."/>
            <person name="Krause K."/>
            <person name="Campoy J.A."/>
            <person name="Goel M."/>
            <person name="Folz-Donahue K."/>
            <person name="Kukat C."/>
            <person name="Huettel B."/>
            <person name="Schneeberger K."/>
        </authorList>
    </citation>
    <scope>NUCLEOTIDE SEQUENCE [LARGE SCALE GENOMIC DNA]</scope>
    <source>
        <strain evidence="2">SolTubOtavaFocal</strain>
        <tissue evidence="2">Leaves</tissue>
    </source>
</reference>
<evidence type="ECO:0000313" key="3">
    <source>
        <dbReference type="Proteomes" id="UP000826656"/>
    </source>
</evidence>
<dbReference type="Pfam" id="PF13456">
    <property type="entry name" value="RVT_3"/>
    <property type="match status" value="1"/>
</dbReference>
<dbReference type="EMBL" id="JAIVGD010000013">
    <property type="protein sequence ID" value="KAH0761327.1"/>
    <property type="molecule type" value="Genomic_DNA"/>
</dbReference>
<proteinExistence type="predicted"/>
<dbReference type="Gene3D" id="3.30.420.10">
    <property type="entry name" value="Ribonuclease H-like superfamily/Ribonuclease H"/>
    <property type="match status" value="1"/>
</dbReference>